<protein>
    <submittedName>
        <fullName evidence="2">Modulator of DNA gyrase</fullName>
    </submittedName>
</protein>
<dbReference type="SUPFAM" id="SSF111283">
    <property type="entry name" value="Putative modulator of DNA gyrase, PmbA/TldD"/>
    <property type="match status" value="1"/>
</dbReference>
<accession>A0A2K4ZDU6</accession>
<dbReference type="Pfam" id="PF19289">
    <property type="entry name" value="PmbA_TldD_3rd"/>
    <property type="match status" value="1"/>
</dbReference>
<name>A0A2K4ZDU6_9FIRM</name>
<evidence type="ECO:0000313" key="3">
    <source>
        <dbReference type="Proteomes" id="UP000236311"/>
    </source>
</evidence>
<dbReference type="EMBL" id="OFSM01000005">
    <property type="protein sequence ID" value="SOY28621.1"/>
    <property type="molecule type" value="Genomic_DNA"/>
</dbReference>
<dbReference type="PANTHER" id="PTHR43421">
    <property type="entry name" value="METALLOPROTEASE PMBA"/>
    <property type="match status" value="1"/>
</dbReference>
<proteinExistence type="predicted"/>
<gene>
    <name evidence="2" type="ORF">AMURIS_01331</name>
</gene>
<dbReference type="InterPro" id="IPR045569">
    <property type="entry name" value="Metalloprtase-TldD/E_C"/>
</dbReference>
<organism evidence="2 3">
    <name type="scientific">Acetatifactor muris</name>
    <dbReference type="NCBI Taxonomy" id="879566"/>
    <lineage>
        <taxon>Bacteria</taxon>
        <taxon>Bacillati</taxon>
        <taxon>Bacillota</taxon>
        <taxon>Clostridia</taxon>
        <taxon>Lachnospirales</taxon>
        <taxon>Lachnospiraceae</taxon>
        <taxon>Acetatifactor</taxon>
    </lineage>
</organism>
<dbReference type="GO" id="GO:0005829">
    <property type="term" value="C:cytosol"/>
    <property type="evidence" value="ECO:0007669"/>
    <property type="project" value="TreeGrafter"/>
</dbReference>
<dbReference type="Proteomes" id="UP000236311">
    <property type="component" value="Unassembled WGS sequence"/>
</dbReference>
<reference evidence="2 3" key="1">
    <citation type="submission" date="2018-01" db="EMBL/GenBank/DDBJ databases">
        <authorList>
            <person name="Gaut B.S."/>
            <person name="Morton B.R."/>
            <person name="Clegg M.T."/>
            <person name="Duvall M.R."/>
        </authorList>
    </citation>
    <scope>NUCLEOTIDE SEQUENCE [LARGE SCALE GENOMIC DNA]</scope>
    <source>
        <strain evidence="2">GP69</strain>
    </source>
</reference>
<dbReference type="InterPro" id="IPR035068">
    <property type="entry name" value="TldD/PmbA_N"/>
</dbReference>
<dbReference type="InterPro" id="IPR047657">
    <property type="entry name" value="PmbA"/>
</dbReference>
<evidence type="ECO:0000313" key="2">
    <source>
        <dbReference type="EMBL" id="SOY28621.1"/>
    </source>
</evidence>
<dbReference type="GO" id="GO:0006508">
    <property type="term" value="P:proteolysis"/>
    <property type="evidence" value="ECO:0007669"/>
    <property type="project" value="InterPro"/>
</dbReference>
<dbReference type="AlphaFoldDB" id="A0A2K4ZDU6"/>
<dbReference type="Gene3D" id="3.30.2290.10">
    <property type="entry name" value="PmbA/TldD superfamily"/>
    <property type="match status" value="1"/>
</dbReference>
<keyword evidence="3" id="KW-1185">Reference proteome</keyword>
<dbReference type="InterPro" id="IPR036059">
    <property type="entry name" value="TldD/PmbA_sf"/>
</dbReference>
<evidence type="ECO:0000259" key="1">
    <source>
        <dbReference type="Pfam" id="PF19289"/>
    </source>
</evidence>
<dbReference type="RefSeq" id="WP_172454984.1">
    <property type="nucleotide sequence ID" value="NZ_CANRXC010000001.1"/>
</dbReference>
<feature type="domain" description="Metalloprotease TldD/E C-terminal" evidence="1">
    <location>
        <begin position="223"/>
        <end position="421"/>
    </location>
</feature>
<dbReference type="GO" id="GO:0008237">
    <property type="term" value="F:metallopeptidase activity"/>
    <property type="evidence" value="ECO:0007669"/>
    <property type="project" value="InterPro"/>
</dbReference>
<dbReference type="PANTHER" id="PTHR43421:SF1">
    <property type="entry name" value="METALLOPROTEASE PMBA"/>
    <property type="match status" value="1"/>
</dbReference>
<sequence>MIERILSALKRSGVELYQITETREESAELFFIRKSLDMQRRKEIRQAQVVVYKEFTEGENHMLGSASVQIQDSFTGEEMEEMFRDALYAAGFVRNKYYELYAGQKEASAEDNLPDTSLTEMAELFTEALYAEDTETDVFLNSAEVFATKTTCHILNSRGVNVSYRKSRIQGEFVVQCIDGQDVETYQDFAYNDLNTEALRKKVRDTLEMTRARAKAVSAPPAGEYRVMISGPYVKQIFSYYVERSDSYMIYPKYSAFQEGCEVQGEKVEKDRINLTLKALEPYSAEGIPMRDRELIRDGKLKLIHGSNRYAYYLGLEPTGNYRCCKAEAGNVSVEEMKAAPYLEIVNFSDFQMDSFTGHFGGEIRLAFWYDGERKIPVTGGSINGNILEAQKNLLFSREMQTEETFEGPVSVCMEGINVAG</sequence>